<protein>
    <submittedName>
        <fullName evidence="1">Uncharacterized protein</fullName>
    </submittedName>
</protein>
<comment type="caution">
    <text evidence="1">The sequence shown here is derived from an EMBL/GenBank/DDBJ whole genome shotgun (WGS) entry which is preliminary data.</text>
</comment>
<gene>
    <name evidence="1" type="ORF">DFJ68_0560</name>
</gene>
<dbReference type="Proteomes" id="UP000278440">
    <property type="component" value="Unassembled WGS sequence"/>
</dbReference>
<reference evidence="1" key="1">
    <citation type="submission" date="2018-10" db="EMBL/GenBank/DDBJ databases">
        <title>Sequencing the genomes of 1000 actinobacteria strains.</title>
        <authorList>
            <person name="Klenk H.-P."/>
        </authorList>
    </citation>
    <scope>NUCLEOTIDE SEQUENCE [LARGE SCALE GENOMIC DNA]</scope>
    <source>
        <strain evidence="1">DSM 44267</strain>
    </source>
</reference>
<sequence>MVVVIDVLVVGGGAVLELDGCWLLVAASGGEPEQAERATAAVAATAHAIVIRRETDITFP</sequence>
<accession>A0A495XWE2</accession>
<organism evidence="1 2">
    <name type="scientific">Terracoccus luteus</name>
    <dbReference type="NCBI Taxonomy" id="53356"/>
    <lineage>
        <taxon>Bacteria</taxon>
        <taxon>Bacillati</taxon>
        <taxon>Actinomycetota</taxon>
        <taxon>Actinomycetes</taxon>
        <taxon>Micrococcales</taxon>
        <taxon>Intrasporangiaceae</taxon>
        <taxon>Terracoccus</taxon>
    </lineage>
</organism>
<dbReference type="EMBL" id="RBXT01000001">
    <property type="protein sequence ID" value="RKT77144.1"/>
    <property type="molecule type" value="Genomic_DNA"/>
</dbReference>
<evidence type="ECO:0000313" key="2">
    <source>
        <dbReference type="Proteomes" id="UP000278440"/>
    </source>
</evidence>
<keyword evidence="2" id="KW-1185">Reference proteome</keyword>
<name>A0A495XWE2_9MICO</name>
<proteinExistence type="predicted"/>
<dbReference type="AlphaFoldDB" id="A0A495XWE2"/>
<evidence type="ECO:0000313" key="1">
    <source>
        <dbReference type="EMBL" id="RKT77144.1"/>
    </source>
</evidence>